<protein>
    <recommendedName>
        <fullName evidence="4">Transporter</fullName>
    </recommendedName>
</protein>
<keyword evidence="3" id="KW-1185">Reference proteome</keyword>
<evidence type="ECO:0000313" key="3">
    <source>
        <dbReference type="Proteomes" id="UP000676409"/>
    </source>
</evidence>
<accession>A0A975G4H4</accession>
<keyword evidence="1" id="KW-0732">Signal</keyword>
<evidence type="ECO:0008006" key="4">
    <source>
        <dbReference type="Google" id="ProtNLM"/>
    </source>
</evidence>
<gene>
    <name evidence="2" type="ORF">KCG34_11785</name>
</gene>
<dbReference type="RefSeq" id="WP_211940537.1">
    <property type="nucleotide sequence ID" value="NZ_CP073078.1"/>
</dbReference>
<feature type="signal peptide" evidence="1">
    <location>
        <begin position="1"/>
        <end position="26"/>
    </location>
</feature>
<dbReference type="AlphaFoldDB" id="A0A975G4H4"/>
<proteinExistence type="predicted"/>
<feature type="chain" id="PRO_5037225480" description="Transporter" evidence="1">
    <location>
        <begin position="27"/>
        <end position="377"/>
    </location>
</feature>
<evidence type="ECO:0000313" key="2">
    <source>
        <dbReference type="EMBL" id="QUD90486.1"/>
    </source>
</evidence>
<dbReference type="EMBL" id="CP073078">
    <property type="protein sequence ID" value="QUD90486.1"/>
    <property type="molecule type" value="Genomic_DNA"/>
</dbReference>
<dbReference type="KEGG" id="caul:KCG34_11785"/>
<organism evidence="2 3">
    <name type="scientific">Phenylobacterium montanum</name>
    <dbReference type="NCBI Taxonomy" id="2823693"/>
    <lineage>
        <taxon>Bacteria</taxon>
        <taxon>Pseudomonadati</taxon>
        <taxon>Pseudomonadota</taxon>
        <taxon>Alphaproteobacteria</taxon>
        <taxon>Caulobacterales</taxon>
        <taxon>Caulobacteraceae</taxon>
        <taxon>Phenylobacterium</taxon>
    </lineage>
</organism>
<name>A0A975G4H4_9CAUL</name>
<reference evidence="2" key="1">
    <citation type="submission" date="2021-04" db="EMBL/GenBank/DDBJ databases">
        <title>The complete genome sequence of Caulobacter sp. S6.</title>
        <authorList>
            <person name="Tang Y."/>
            <person name="Ouyang W."/>
            <person name="Liu Q."/>
            <person name="Huang B."/>
            <person name="Guo Z."/>
            <person name="Lei P."/>
        </authorList>
    </citation>
    <scope>NUCLEOTIDE SEQUENCE</scope>
    <source>
        <strain evidence="2">S6</strain>
    </source>
</reference>
<dbReference type="Proteomes" id="UP000676409">
    <property type="component" value="Chromosome"/>
</dbReference>
<evidence type="ECO:0000256" key="1">
    <source>
        <dbReference type="SAM" id="SignalP"/>
    </source>
</evidence>
<sequence>MTARTILARAALASLAVFVAAAPARAQTTGGAAMSNQDLLQALQLRDQAITALERRVAALEAERRAPQPAPIATLDPPAAPAAQPAVVASQATDDAALQALSRGLVERGALVLPKGMMEISPSLTYSHSISQGLTLVDNAEGVSTVDSQRLSDDGLNASVSAKLGLPWRSQLQLTVPYDLQRDVSALGDGSHRTTTAASIGDVEVELSRQLFVERGWRPDVVLAGAWRFPTGIDPFRGGVAGVTNGGGAHEATVRLTALKSADPMVFFSTLSYGRSLSVHESYGRVQPGEELNWQLGGLLSVSPETSLSMSLVQDFRDRTTVNGAGIAGSDQVSSVLQFGLDQVLTRKLLLDVSLGVGVTRDAPNYTLMVSLPIRLY</sequence>